<keyword evidence="2" id="KW-1185">Reference proteome</keyword>
<evidence type="ECO:0000313" key="1">
    <source>
        <dbReference type="EMBL" id="MFC4230951.1"/>
    </source>
</evidence>
<reference evidence="2" key="1">
    <citation type="journal article" date="2019" name="Int. J. Syst. Evol. Microbiol.">
        <title>The Global Catalogue of Microorganisms (GCM) 10K type strain sequencing project: providing services to taxonomists for standard genome sequencing and annotation.</title>
        <authorList>
            <consortium name="The Broad Institute Genomics Platform"/>
            <consortium name="The Broad Institute Genome Sequencing Center for Infectious Disease"/>
            <person name="Wu L."/>
            <person name="Ma J."/>
        </authorList>
    </citation>
    <scope>NUCLEOTIDE SEQUENCE [LARGE SCALE GENOMIC DNA]</scope>
    <source>
        <strain evidence="2">CECT 8010</strain>
    </source>
</reference>
<dbReference type="InterPro" id="IPR021272">
    <property type="entry name" value="DUF2851"/>
</dbReference>
<proteinExistence type="predicted"/>
<comment type="caution">
    <text evidence="1">The sequence shown here is derived from an EMBL/GenBank/DDBJ whole genome shotgun (WGS) entry which is preliminary data.</text>
</comment>
<organism evidence="1 2">
    <name type="scientific">Parasediminibacterium paludis</name>
    <dbReference type="NCBI Taxonomy" id="908966"/>
    <lineage>
        <taxon>Bacteria</taxon>
        <taxon>Pseudomonadati</taxon>
        <taxon>Bacteroidota</taxon>
        <taxon>Chitinophagia</taxon>
        <taxon>Chitinophagales</taxon>
        <taxon>Chitinophagaceae</taxon>
        <taxon>Parasediminibacterium</taxon>
    </lineage>
</organism>
<evidence type="ECO:0000313" key="2">
    <source>
        <dbReference type="Proteomes" id="UP001595906"/>
    </source>
</evidence>
<dbReference type="EMBL" id="JBHSDC010000002">
    <property type="protein sequence ID" value="MFC4230951.1"/>
    <property type="molecule type" value="Genomic_DNA"/>
</dbReference>
<name>A0ABV8PWA7_9BACT</name>
<accession>A0ABV8PWA7</accession>
<sequence>MNEKLLQFIWQFQYYNRQELTTTIGESLSIVAPGKHNLNQGPDFLDACIQINNLRFAGNIELHVKASDWYKHHHQIDVTYNNVILHVVWENDAAITTENGTSLPTLVLHDRVPKVLLERYTQLMQAANIPCHGNVAPRLSELGWHAWKERLVAERLERKSKKILAYLEATKQHWEEVFWIMLAGNFGIKVNTELFEAMAQTISVNILAKHKHQIHQIEALLLGQANLLNGSYSDHYAILLQKEYRFLQKKYQLQPVSIQPNFLRMRPANFPTIRLAQLAMLIVHSVHLFSKIKEQNDVASVKQLFNVTANDYWHTHYQFDTESDYLEKKLGATAIDNVLINTVIPVLFAYGMHMQDEAIKEKAIKWLMAVKKENNTIIKQWQQIHVAIASAFDSQALIELTNNYCTQKRCLECAVGNSIFKNVE</sequence>
<dbReference type="RefSeq" id="WP_379012336.1">
    <property type="nucleotide sequence ID" value="NZ_JBHSDC010000002.1"/>
</dbReference>
<gene>
    <name evidence="1" type="ORF">ACFOW1_03550</name>
</gene>
<dbReference type="Pfam" id="PF11013">
    <property type="entry name" value="DUF2851"/>
    <property type="match status" value="1"/>
</dbReference>
<dbReference type="Proteomes" id="UP001595906">
    <property type="component" value="Unassembled WGS sequence"/>
</dbReference>
<protein>
    <submittedName>
        <fullName evidence="1">DUF2851 family protein</fullName>
    </submittedName>
</protein>